<dbReference type="EMBL" id="CP084930">
    <property type="protein sequence ID" value="USI73528.1"/>
    <property type="molecule type" value="Genomic_DNA"/>
</dbReference>
<protein>
    <recommendedName>
        <fullName evidence="3">IS256 family transposase</fullName>
    </recommendedName>
</protein>
<organism evidence="1 2">
    <name type="scientific">Sphingomonas morindae</name>
    <dbReference type="NCBI Taxonomy" id="1541170"/>
    <lineage>
        <taxon>Bacteria</taxon>
        <taxon>Pseudomonadati</taxon>
        <taxon>Pseudomonadota</taxon>
        <taxon>Alphaproteobacteria</taxon>
        <taxon>Sphingomonadales</taxon>
        <taxon>Sphingomonadaceae</taxon>
        <taxon>Sphingomonas</taxon>
    </lineage>
</organism>
<proteinExistence type="predicted"/>
<gene>
    <name evidence="1" type="ORF">LHA26_03335</name>
</gene>
<keyword evidence="2" id="KW-1185">Reference proteome</keyword>
<sequence>MTALELAALSFADLQRLIDDALDRFATDLLAHLLEECRRRGLSVEIVI</sequence>
<reference evidence="1" key="1">
    <citation type="journal article" date="2022" name="Toxins">
        <title>Genomic Analysis of Sphingopyxis sp. USTB-05 for Biodegrading Cyanobacterial Hepatotoxins.</title>
        <authorList>
            <person name="Liu C."/>
            <person name="Xu Q."/>
            <person name="Zhao Z."/>
            <person name="Zhang H."/>
            <person name="Liu X."/>
            <person name="Yin C."/>
            <person name="Liu Y."/>
            <person name="Yan H."/>
        </authorList>
    </citation>
    <scope>NUCLEOTIDE SEQUENCE</scope>
    <source>
        <strain evidence="1">NBD5</strain>
    </source>
</reference>
<name>A0ABY4X9C0_9SPHN</name>
<dbReference type="Proteomes" id="UP001056937">
    <property type="component" value="Chromosome 1"/>
</dbReference>
<evidence type="ECO:0000313" key="1">
    <source>
        <dbReference type="EMBL" id="USI73528.1"/>
    </source>
</evidence>
<evidence type="ECO:0008006" key="3">
    <source>
        <dbReference type="Google" id="ProtNLM"/>
    </source>
</evidence>
<evidence type="ECO:0000313" key="2">
    <source>
        <dbReference type="Proteomes" id="UP001056937"/>
    </source>
</evidence>
<accession>A0ABY4X9C0</accession>
<dbReference type="RefSeq" id="WP_252167339.1">
    <property type="nucleotide sequence ID" value="NZ_CP084930.1"/>
</dbReference>